<evidence type="ECO:0000256" key="1">
    <source>
        <dbReference type="ARBA" id="ARBA00008950"/>
    </source>
</evidence>
<comment type="cofactor">
    <cofactor evidence="4">
        <name>a divalent metal cation</name>
        <dbReference type="ChEBI" id="CHEBI:60240"/>
    </cofactor>
</comment>
<dbReference type="PANTHER" id="PTHR43165:SF1">
    <property type="entry name" value="PHOSPHODIESTERASE MJ0936"/>
    <property type="match status" value="1"/>
</dbReference>
<keyword evidence="2 4" id="KW-0479">Metal-binding</keyword>
<protein>
    <recommendedName>
        <fullName evidence="4">Phosphoesterase</fullName>
        <ecNumber evidence="4">3.1.4.-</ecNumber>
    </recommendedName>
</protein>
<dbReference type="GO" id="GO:0016787">
    <property type="term" value="F:hydrolase activity"/>
    <property type="evidence" value="ECO:0007669"/>
    <property type="project" value="UniProtKB-UniRule"/>
</dbReference>
<dbReference type="PROSITE" id="PS01269">
    <property type="entry name" value="UPF0025"/>
    <property type="match status" value="1"/>
</dbReference>
<dbReference type="InterPro" id="IPR000979">
    <property type="entry name" value="Phosphodiesterase_MJ0936/Vps29"/>
</dbReference>
<dbReference type="SUPFAM" id="SSF56300">
    <property type="entry name" value="Metallo-dependent phosphatases"/>
    <property type="match status" value="1"/>
</dbReference>
<dbReference type="InterPro" id="IPR024654">
    <property type="entry name" value="Calcineurin-like_PHP_lpxH"/>
</dbReference>
<accession>A0A7J3SLS4</accession>
<proteinExistence type="inferred from homology"/>
<dbReference type="Pfam" id="PF12850">
    <property type="entry name" value="Metallophos_2"/>
    <property type="match status" value="1"/>
</dbReference>
<evidence type="ECO:0000313" key="6">
    <source>
        <dbReference type="EMBL" id="HGZ60215.1"/>
    </source>
</evidence>
<feature type="domain" description="Calcineurin-like phosphoesterase" evidence="5">
    <location>
        <begin position="14"/>
        <end position="173"/>
    </location>
</feature>
<dbReference type="AlphaFoldDB" id="A0A7J3SLS4"/>
<dbReference type="InterPro" id="IPR041802">
    <property type="entry name" value="MPP_YfcE"/>
</dbReference>
<dbReference type="PANTHER" id="PTHR43165">
    <property type="entry name" value="METALLOPHOSPHOESTERASE"/>
    <property type="match status" value="1"/>
</dbReference>
<dbReference type="Gene3D" id="3.60.21.10">
    <property type="match status" value="1"/>
</dbReference>
<name>A0A7J3SLS4_9CREN</name>
<dbReference type="EMBL" id="DTLS01000089">
    <property type="protein sequence ID" value="HGZ60215.1"/>
    <property type="molecule type" value="Genomic_DNA"/>
</dbReference>
<keyword evidence="3" id="KW-0378">Hydrolase</keyword>
<evidence type="ECO:0000256" key="4">
    <source>
        <dbReference type="RuleBase" id="RU362039"/>
    </source>
</evidence>
<organism evidence="6">
    <name type="scientific">Fervidicoccus fontis</name>
    <dbReference type="NCBI Taxonomy" id="683846"/>
    <lineage>
        <taxon>Archaea</taxon>
        <taxon>Thermoproteota</taxon>
        <taxon>Thermoprotei</taxon>
        <taxon>Fervidicoccales</taxon>
        <taxon>Fervidicoccaceae</taxon>
        <taxon>Fervidicoccus</taxon>
    </lineage>
</organism>
<dbReference type="GO" id="GO:0046872">
    <property type="term" value="F:metal ion binding"/>
    <property type="evidence" value="ECO:0007669"/>
    <property type="project" value="UniProtKB-KW"/>
</dbReference>
<gene>
    <name evidence="6" type="ORF">ENW83_03290</name>
</gene>
<dbReference type="EC" id="3.1.4.-" evidence="4"/>
<comment type="caution">
    <text evidence="6">The sequence shown here is derived from an EMBL/GenBank/DDBJ whole genome shotgun (WGS) entry which is preliminary data.</text>
</comment>
<evidence type="ECO:0000256" key="3">
    <source>
        <dbReference type="ARBA" id="ARBA00022801"/>
    </source>
</evidence>
<evidence type="ECO:0000259" key="5">
    <source>
        <dbReference type="Pfam" id="PF12850"/>
    </source>
</evidence>
<comment type="similarity">
    <text evidence="1 4">Belongs to the metallophosphoesterase superfamily. YfcE family.</text>
</comment>
<dbReference type="CDD" id="cd00841">
    <property type="entry name" value="MPP_YfcE"/>
    <property type="match status" value="1"/>
</dbReference>
<evidence type="ECO:0000256" key="2">
    <source>
        <dbReference type="ARBA" id="ARBA00022723"/>
    </source>
</evidence>
<dbReference type="InterPro" id="IPR020935">
    <property type="entry name" value="PdiEstase_YfcE_CS"/>
</dbReference>
<dbReference type="NCBIfam" id="TIGR00040">
    <property type="entry name" value="yfcE"/>
    <property type="match status" value="1"/>
</dbReference>
<reference evidence="6" key="1">
    <citation type="journal article" date="2020" name="mSystems">
        <title>Genome- and Community-Level Interaction Insights into Carbon Utilization and Element Cycling Functions of Hydrothermarchaeota in Hydrothermal Sediment.</title>
        <authorList>
            <person name="Zhou Z."/>
            <person name="Liu Y."/>
            <person name="Xu W."/>
            <person name="Pan J."/>
            <person name="Luo Z.H."/>
            <person name="Li M."/>
        </authorList>
    </citation>
    <scope>NUCLEOTIDE SEQUENCE [LARGE SCALE GENOMIC DNA]</scope>
    <source>
        <strain evidence="6">SpSt-885</strain>
    </source>
</reference>
<sequence length="183" mass="20410">MHLKMDQMVVRKIKLGILSDTHDNLSFTIRWVDFFKGENVDGIVHLGDNNSPFIFKNIFNKFQGKGYAVLGNNDGDRILISNMAYNFNIKIAEQIMIQEIDGLRMLLMHGFGSPEQTKLIAHSFAKSRDYDVVLYGHTHEALVENLNGILVVNPGEAGGILTGKPTAAIMQTKPLSIRIVSLP</sequence>
<dbReference type="InterPro" id="IPR029052">
    <property type="entry name" value="Metallo-depent_PP-like"/>
</dbReference>
<dbReference type="InterPro" id="IPR053193">
    <property type="entry name" value="MetalloPDE_YfcE-like"/>
</dbReference>